<dbReference type="AlphaFoldDB" id="A0A2S0NBN6"/>
<protein>
    <recommendedName>
        <fullName evidence="1">PhnB-like domain-containing protein</fullName>
    </recommendedName>
</protein>
<dbReference type="OrthoDB" id="9806473at2"/>
<evidence type="ECO:0000259" key="1">
    <source>
        <dbReference type="Pfam" id="PF06983"/>
    </source>
</evidence>
<dbReference type="CDD" id="cd06588">
    <property type="entry name" value="PhnB_like"/>
    <property type="match status" value="1"/>
</dbReference>
<sequence>MSRIVSRIIPCLWFDGEAEAAAEHYVGIFPNSRVTEVMRWPMDGMAPAGSVLTVTFELDGTTFVGLNGGPQFTFTEAVSFQVICESQDEVDHYWARLGEGGKEIECGWIKDRFGLAWQVVPRMLPEALAGADRERAARVMRAMMGMVKLDIAALEAAGRG</sequence>
<evidence type="ECO:0000313" key="2">
    <source>
        <dbReference type="EMBL" id="AVO45373.1"/>
    </source>
</evidence>
<dbReference type="PANTHER" id="PTHR33990">
    <property type="entry name" value="PROTEIN YJDN-RELATED"/>
    <property type="match status" value="1"/>
</dbReference>
<proteinExistence type="predicted"/>
<dbReference type="KEGG" id="phr:C6569_10040"/>
<dbReference type="InterPro" id="IPR009725">
    <property type="entry name" value="3_dmu_93_MTrfase"/>
</dbReference>
<dbReference type="InterPro" id="IPR028973">
    <property type="entry name" value="PhnB-like"/>
</dbReference>
<feature type="domain" description="PhnB-like" evidence="1">
    <location>
        <begin position="7"/>
        <end position="120"/>
    </location>
</feature>
<organism evidence="2 3">
    <name type="scientific">Phreatobacter cathodiphilus</name>
    <dbReference type="NCBI Taxonomy" id="1868589"/>
    <lineage>
        <taxon>Bacteria</taxon>
        <taxon>Pseudomonadati</taxon>
        <taxon>Pseudomonadota</taxon>
        <taxon>Alphaproteobacteria</taxon>
        <taxon>Hyphomicrobiales</taxon>
        <taxon>Phreatobacteraceae</taxon>
        <taxon>Phreatobacter</taxon>
    </lineage>
</organism>
<reference evidence="2 3" key="1">
    <citation type="submission" date="2018-03" db="EMBL/GenBank/DDBJ databases">
        <title>Genome sequencing of Phreatobacter sp.</title>
        <authorList>
            <person name="Kim S.-J."/>
            <person name="Heo J."/>
            <person name="Kwon S.-W."/>
        </authorList>
    </citation>
    <scope>NUCLEOTIDE SEQUENCE [LARGE SCALE GENOMIC DNA]</scope>
    <source>
        <strain evidence="2 3">S-12</strain>
    </source>
</reference>
<name>A0A2S0NBN6_9HYPH</name>
<dbReference type="SUPFAM" id="SSF54593">
    <property type="entry name" value="Glyoxalase/Bleomycin resistance protein/Dihydroxybiphenyl dioxygenase"/>
    <property type="match status" value="1"/>
</dbReference>
<gene>
    <name evidence="2" type="ORF">C6569_10040</name>
</gene>
<dbReference type="InterPro" id="IPR029068">
    <property type="entry name" value="Glyas_Bleomycin-R_OHBP_Dase"/>
</dbReference>
<accession>A0A2S0NBN6</accession>
<dbReference type="Proteomes" id="UP000237889">
    <property type="component" value="Chromosome"/>
</dbReference>
<keyword evidence="3" id="KW-1185">Reference proteome</keyword>
<dbReference type="Pfam" id="PF06983">
    <property type="entry name" value="3-dmu-9_3-mt"/>
    <property type="match status" value="1"/>
</dbReference>
<dbReference type="RefSeq" id="WP_106748714.1">
    <property type="nucleotide sequence ID" value="NZ_CP027668.1"/>
</dbReference>
<dbReference type="PANTHER" id="PTHR33990:SF2">
    <property type="entry name" value="PHNB-LIKE DOMAIN-CONTAINING PROTEIN"/>
    <property type="match status" value="1"/>
</dbReference>
<dbReference type="EMBL" id="CP027668">
    <property type="protein sequence ID" value="AVO45373.1"/>
    <property type="molecule type" value="Genomic_DNA"/>
</dbReference>
<evidence type="ECO:0000313" key="3">
    <source>
        <dbReference type="Proteomes" id="UP000237889"/>
    </source>
</evidence>
<dbReference type="Gene3D" id="3.10.180.10">
    <property type="entry name" value="2,3-Dihydroxybiphenyl 1,2-Dioxygenase, domain 1"/>
    <property type="match status" value="1"/>
</dbReference>
<dbReference type="PIRSF" id="PIRSF021700">
    <property type="entry name" value="3_dmu_93_MTrfase"/>
    <property type="match status" value="1"/>
</dbReference>